<reference evidence="2 3" key="1">
    <citation type="submission" date="2021-02" db="EMBL/GenBank/DDBJ databases">
        <authorList>
            <person name="Pothier F. J."/>
        </authorList>
    </citation>
    <scope>NUCLEOTIDE SEQUENCE [LARGE SCALE GENOMIC DNA]</scope>
    <source>
        <strain evidence="2 3">301</strain>
    </source>
</reference>
<protein>
    <recommendedName>
        <fullName evidence="1">Restriction endonuclease type IV Mrr domain-containing protein</fullName>
    </recommendedName>
</protein>
<dbReference type="SUPFAM" id="SSF52980">
    <property type="entry name" value="Restriction endonuclease-like"/>
    <property type="match status" value="1"/>
</dbReference>
<dbReference type="PANTHER" id="PTHR30015">
    <property type="entry name" value="MRR RESTRICTION SYSTEM PROTEIN"/>
    <property type="match status" value="1"/>
</dbReference>
<dbReference type="Pfam" id="PF04471">
    <property type="entry name" value="Mrr_cat"/>
    <property type="match status" value="1"/>
</dbReference>
<evidence type="ECO:0000313" key="3">
    <source>
        <dbReference type="Proteomes" id="UP000835287"/>
    </source>
</evidence>
<dbReference type="PANTHER" id="PTHR30015:SF7">
    <property type="entry name" value="TYPE IV METHYL-DIRECTED RESTRICTION ENZYME ECOKMRR"/>
    <property type="match status" value="1"/>
</dbReference>
<feature type="domain" description="Restriction endonuclease type IV Mrr" evidence="1">
    <location>
        <begin position="155"/>
        <end position="268"/>
    </location>
</feature>
<organism evidence="2 3">
    <name type="scientific">Xanthomonas arboricola pv. corylina</name>
    <dbReference type="NCBI Taxonomy" id="487821"/>
    <lineage>
        <taxon>Bacteria</taxon>
        <taxon>Pseudomonadati</taxon>
        <taxon>Pseudomonadota</taxon>
        <taxon>Gammaproteobacteria</taxon>
        <taxon>Lysobacterales</taxon>
        <taxon>Lysobacteraceae</taxon>
        <taxon>Xanthomonas</taxon>
    </lineage>
</organism>
<dbReference type="EMBL" id="HG992338">
    <property type="protein sequence ID" value="CAE6815385.1"/>
    <property type="molecule type" value="Genomic_DNA"/>
</dbReference>
<proteinExistence type="predicted"/>
<sequence length="395" mass="44236">MKSDGALKPDDSHPDAHLEALIAQAQAVTEHWGRKHDLWQDTGHKEPLEHHDSEPGEGEPIALLYSDGGVGRSLNEGYVEINELYEELERIGVFIELQDTVTAHYYLIDNESERQREFDRRARWKWTCRLIEADTADVSGDLYAYFAEHPEDFHRLPHRAFEELISSIFAARGWKTRIGPGTGDGGVDVRVWLESPLGDSLTLIQAKRYAESNPIGLEAVAALEAHSRREQANGLFITTSRYLPGTSDWASREKVLTLADKSDLQAWCHEASQTALRDKAHAVALESLLPLLHSVRESHAYRRLVACRETTSFCVVLKENSTGALLANIPSELIAGDEIRGANMPVLSGQLIDGMPGGPVFRAIKKGTGDNAYYWGRGSYYTPWDGQPLWYDTWD</sequence>
<evidence type="ECO:0000313" key="2">
    <source>
        <dbReference type="EMBL" id="CAE6815371.1"/>
    </source>
</evidence>
<name>A0ABM8SKH7_9XANT</name>
<dbReference type="InterPro" id="IPR011856">
    <property type="entry name" value="tRNA_endonuc-like_dom_sf"/>
</dbReference>
<dbReference type="InterPro" id="IPR052906">
    <property type="entry name" value="Type_IV_Methyl-Rstrct_Enzyme"/>
</dbReference>
<gene>
    <name evidence="2" type="ORF">XAC301_32340</name>
</gene>
<dbReference type="RefSeq" id="WP_050570420.1">
    <property type="nucleotide sequence ID" value="NZ_HG992338.1"/>
</dbReference>
<dbReference type="Gene3D" id="3.40.1350.10">
    <property type="match status" value="1"/>
</dbReference>
<dbReference type="InterPro" id="IPR007560">
    <property type="entry name" value="Restrct_endonuc_IV_Mrr"/>
</dbReference>
<evidence type="ECO:0000259" key="1">
    <source>
        <dbReference type="Pfam" id="PF04471"/>
    </source>
</evidence>
<dbReference type="EMBL" id="HG992338">
    <property type="protein sequence ID" value="CAE6815371.1"/>
    <property type="molecule type" value="Genomic_DNA"/>
</dbReference>
<keyword evidence="3" id="KW-1185">Reference proteome</keyword>
<accession>A0ABM8SKH7</accession>
<dbReference type="Proteomes" id="UP000835287">
    <property type="component" value="Chromosome"/>
</dbReference>
<dbReference type="InterPro" id="IPR011335">
    <property type="entry name" value="Restrct_endonuc-II-like"/>
</dbReference>